<evidence type="ECO:0000313" key="4">
    <source>
        <dbReference type="EMBL" id="QWG09972.1"/>
    </source>
</evidence>
<dbReference type="PANTHER" id="PTHR47893">
    <property type="entry name" value="REGULATORY PROTEIN PCHR"/>
    <property type="match status" value="1"/>
</dbReference>
<organism evidence="4 5">
    <name type="scientific">Flammeovirga kamogawensis</name>
    <dbReference type="NCBI Taxonomy" id="373891"/>
    <lineage>
        <taxon>Bacteria</taxon>
        <taxon>Pseudomonadati</taxon>
        <taxon>Bacteroidota</taxon>
        <taxon>Cytophagia</taxon>
        <taxon>Cytophagales</taxon>
        <taxon>Flammeovirgaceae</taxon>
        <taxon>Flammeovirga</taxon>
    </lineage>
</organism>
<sequence>MVKYQSKSAYPYNLYKDFSNEFNGTWQPPLLSVNNFFGTIKATAFEYKNSFCVSLIEARFDRTINVKLLESDENIITIRIGLKGDWSYDSLFSKGTNDGISIYNSVQEYTIMYPKNDTVKWFVISFPSNYFNEENNRYGLELNELFSSTQPLYYYQNLDSKIESLIMDCYNVIDNKAQAHCLFLSRAYEIIMLLNQQLVLKNEKTKSIHPDDLEKMSELKLKIINDLSTPPIMSELCKDVGMSPSKLNRVFREVYKTSINAMYNDYRLNELYNQIKHSSKSLSDLSDELGYTNQSYMSRKFKKKYGISPSLIRNN</sequence>
<evidence type="ECO:0000259" key="3">
    <source>
        <dbReference type="PROSITE" id="PS01124"/>
    </source>
</evidence>
<dbReference type="EMBL" id="CP076129">
    <property type="protein sequence ID" value="QWG09972.1"/>
    <property type="molecule type" value="Genomic_DNA"/>
</dbReference>
<keyword evidence="5" id="KW-1185">Reference proteome</keyword>
<dbReference type="PROSITE" id="PS01124">
    <property type="entry name" value="HTH_ARAC_FAMILY_2"/>
    <property type="match status" value="1"/>
</dbReference>
<accession>A0ABX8H3J7</accession>
<dbReference type="InterPro" id="IPR009057">
    <property type="entry name" value="Homeodomain-like_sf"/>
</dbReference>
<keyword evidence="2" id="KW-0804">Transcription</keyword>
<dbReference type="Pfam" id="PF12833">
    <property type="entry name" value="HTH_18"/>
    <property type="match status" value="1"/>
</dbReference>
<evidence type="ECO:0000256" key="1">
    <source>
        <dbReference type="ARBA" id="ARBA00023015"/>
    </source>
</evidence>
<dbReference type="PANTHER" id="PTHR47893:SF1">
    <property type="entry name" value="REGULATORY PROTEIN PCHR"/>
    <property type="match status" value="1"/>
</dbReference>
<gene>
    <name evidence="4" type="ORF">KM029_20030</name>
</gene>
<name>A0ABX8H3J7_9BACT</name>
<evidence type="ECO:0000256" key="2">
    <source>
        <dbReference type="ARBA" id="ARBA00023163"/>
    </source>
</evidence>
<evidence type="ECO:0000313" key="5">
    <source>
        <dbReference type="Proteomes" id="UP000682802"/>
    </source>
</evidence>
<dbReference type="SUPFAM" id="SSF46689">
    <property type="entry name" value="Homeodomain-like"/>
    <property type="match status" value="1"/>
</dbReference>
<dbReference type="InterPro" id="IPR053142">
    <property type="entry name" value="PchR_regulatory_protein"/>
</dbReference>
<dbReference type="Gene3D" id="1.10.10.60">
    <property type="entry name" value="Homeodomain-like"/>
    <property type="match status" value="1"/>
</dbReference>
<dbReference type="RefSeq" id="WP_144076626.1">
    <property type="nucleotide sequence ID" value="NZ_CP076129.1"/>
</dbReference>
<dbReference type="InterPro" id="IPR018060">
    <property type="entry name" value="HTH_AraC"/>
</dbReference>
<dbReference type="SMART" id="SM00342">
    <property type="entry name" value="HTH_ARAC"/>
    <property type="match status" value="1"/>
</dbReference>
<keyword evidence="1" id="KW-0805">Transcription regulation</keyword>
<dbReference type="Proteomes" id="UP000682802">
    <property type="component" value="Chromosome 2"/>
</dbReference>
<protein>
    <submittedName>
        <fullName evidence="4">Helix-turn-helix transcriptional regulator</fullName>
    </submittedName>
</protein>
<feature type="domain" description="HTH araC/xylS-type" evidence="3">
    <location>
        <begin position="217"/>
        <end position="315"/>
    </location>
</feature>
<proteinExistence type="predicted"/>
<reference evidence="4 5" key="1">
    <citation type="submission" date="2021-05" db="EMBL/GenBank/DDBJ databases">
        <title>Comparative genomic studies on the polysaccharide-degrading batcterial strains of the Flammeovirga genus.</title>
        <authorList>
            <person name="Zewei F."/>
            <person name="Zheng Z."/>
            <person name="Yu L."/>
            <person name="Ruyue G."/>
            <person name="Yanhong M."/>
            <person name="Yuanyuan C."/>
            <person name="Jingyan G."/>
            <person name="Wenjun H."/>
        </authorList>
    </citation>
    <scope>NUCLEOTIDE SEQUENCE [LARGE SCALE GENOMIC DNA]</scope>
    <source>
        <strain evidence="4 5">YS10</strain>
    </source>
</reference>